<evidence type="ECO:0000256" key="2">
    <source>
        <dbReference type="ARBA" id="ARBA00023242"/>
    </source>
</evidence>
<feature type="domain" description="ENT" evidence="3">
    <location>
        <begin position="305"/>
        <end position="391"/>
    </location>
</feature>
<proteinExistence type="predicted"/>
<dbReference type="PANTHER" id="PTHR31917">
    <property type="entry name" value="AGENET DOMAIN-CONTAINING PROTEIN-RELATED"/>
    <property type="match status" value="1"/>
</dbReference>
<dbReference type="SMART" id="SM01191">
    <property type="entry name" value="ENT"/>
    <property type="match status" value="1"/>
</dbReference>
<dbReference type="SMART" id="SM00743">
    <property type="entry name" value="Agenet"/>
    <property type="match status" value="2"/>
</dbReference>
<dbReference type="Gene3D" id="1.10.1240.40">
    <property type="entry name" value="ENT domain"/>
    <property type="match status" value="1"/>
</dbReference>
<name>A0A371G8Q1_MUCPR</name>
<organism evidence="4 5">
    <name type="scientific">Mucuna pruriens</name>
    <name type="common">Velvet bean</name>
    <name type="synonym">Dolichos pruriens</name>
    <dbReference type="NCBI Taxonomy" id="157652"/>
    <lineage>
        <taxon>Eukaryota</taxon>
        <taxon>Viridiplantae</taxon>
        <taxon>Streptophyta</taxon>
        <taxon>Embryophyta</taxon>
        <taxon>Tracheophyta</taxon>
        <taxon>Spermatophyta</taxon>
        <taxon>Magnoliopsida</taxon>
        <taxon>eudicotyledons</taxon>
        <taxon>Gunneridae</taxon>
        <taxon>Pentapetalae</taxon>
        <taxon>rosids</taxon>
        <taxon>fabids</taxon>
        <taxon>Fabales</taxon>
        <taxon>Fabaceae</taxon>
        <taxon>Papilionoideae</taxon>
        <taxon>50 kb inversion clade</taxon>
        <taxon>NPAAA clade</taxon>
        <taxon>indigoferoid/millettioid clade</taxon>
        <taxon>Phaseoleae</taxon>
        <taxon>Mucuna</taxon>
    </lineage>
</organism>
<comment type="subcellular location">
    <subcellularLocation>
        <location evidence="1">Nucleus</location>
    </subcellularLocation>
</comment>
<dbReference type="InterPro" id="IPR005491">
    <property type="entry name" value="ENT_dom"/>
</dbReference>
<dbReference type="Pfam" id="PF05641">
    <property type="entry name" value="Agenet"/>
    <property type="match status" value="2"/>
</dbReference>
<dbReference type="OrthoDB" id="663550at2759"/>
<evidence type="ECO:0000313" key="5">
    <source>
        <dbReference type="Proteomes" id="UP000257109"/>
    </source>
</evidence>
<dbReference type="STRING" id="157652.A0A371G8Q1"/>
<dbReference type="InterPro" id="IPR036142">
    <property type="entry name" value="ENT_dom-like_sf"/>
</dbReference>
<accession>A0A371G8Q1</accession>
<comment type="caution">
    <text evidence="4">The sequence shown here is derived from an EMBL/GenBank/DDBJ whole genome shotgun (WGS) entry which is preliminary data.</text>
</comment>
<evidence type="ECO:0000259" key="3">
    <source>
        <dbReference type="PROSITE" id="PS51138"/>
    </source>
</evidence>
<evidence type="ECO:0000256" key="1">
    <source>
        <dbReference type="ARBA" id="ARBA00004123"/>
    </source>
</evidence>
<dbReference type="GO" id="GO:0005634">
    <property type="term" value="C:nucleus"/>
    <property type="evidence" value="ECO:0007669"/>
    <property type="project" value="UniProtKB-SubCell"/>
</dbReference>
<keyword evidence="5" id="KW-1185">Reference proteome</keyword>
<dbReference type="EMBL" id="QJKJ01006374">
    <property type="protein sequence ID" value="RDX86924.1"/>
    <property type="molecule type" value="Genomic_DNA"/>
</dbReference>
<dbReference type="PANTHER" id="PTHR31917:SF163">
    <property type="entry name" value="AGENET DOMAIN PROTEIN"/>
    <property type="match status" value="1"/>
</dbReference>
<dbReference type="InterPro" id="IPR014002">
    <property type="entry name" value="Agenet_dom_plant"/>
</dbReference>
<reference evidence="4" key="1">
    <citation type="submission" date="2018-05" db="EMBL/GenBank/DDBJ databases">
        <title>Draft genome of Mucuna pruriens seed.</title>
        <authorList>
            <person name="Nnadi N.E."/>
            <person name="Vos R."/>
            <person name="Hasami M.H."/>
            <person name="Devisetty U.K."/>
            <person name="Aguiy J.C."/>
        </authorList>
    </citation>
    <scope>NUCLEOTIDE SEQUENCE [LARGE SCALE GENOMIC DNA]</scope>
    <source>
        <strain evidence="4">JCA_2017</strain>
    </source>
</reference>
<gene>
    <name evidence="4" type="ORF">CR513_31673</name>
</gene>
<evidence type="ECO:0000313" key="4">
    <source>
        <dbReference type="EMBL" id="RDX86924.1"/>
    </source>
</evidence>
<sequence length="493" mass="55780">MRLRKGSKVEIRGNTDRLNVEWLCARVVSGNGRTYCVQYDRSSTTSEAIIERVSRNAIRPCPPLIKGIESWAANDHVEVYDVGSWRAATVLKFFGGDLYLVRLWVSCKELKVHKDNLRARQSWQNGQWVVMAKGSSKSGVGKSSWYLTSNSYKHQPENQRTRNIFSPGLDASGHQEPRLASSSTLKRMSPYGSSVIEDYPRKLRAVENMGECERFKAITTAPLLQKENSCNVSTHFLERIEEPDNSCSDLSSVGSCSVISSDSNKFSSDILAGPCQDEETLCSDAESLDVGDADKRCTISPRKVVAERIHRLELHAYHSTLEVMYASGPLSWEHEELLTNLRISLNISNDEHLMEIKNLFNRTGFLSHGLPMMHQQMCGVLTWQQIAAAIVMLWLLLQMGQNLTLPSFLHHPPSCFKAILVEYSFGCRYFGSHYLRLLLSCLIIDLHIKRLAERKCLCQMMRITTIALNLVPSCDVETSHQFLIFPVFNLLNK</sequence>
<dbReference type="Pfam" id="PF03735">
    <property type="entry name" value="ENT"/>
    <property type="match status" value="1"/>
</dbReference>
<dbReference type="InterPro" id="IPR008395">
    <property type="entry name" value="Agenet-like_dom"/>
</dbReference>
<protein>
    <recommendedName>
        <fullName evidence="3">ENT domain-containing protein</fullName>
    </recommendedName>
</protein>
<dbReference type="Proteomes" id="UP000257109">
    <property type="component" value="Unassembled WGS sequence"/>
</dbReference>
<dbReference type="SUPFAM" id="SSF158639">
    <property type="entry name" value="ENT-like"/>
    <property type="match status" value="1"/>
</dbReference>
<dbReference type="PROSITE" id="PS51138">
    <property type="entry name" value="ENT"/>
    <property type="match status" value="1"/>
</dbReference>
<keyword evidence="2" id="KW-0539">Nucleus</keyword>
<dbReference type="AlphaFoldDB" id="A0A371G8Q1"/>